<feature type="domain" description="PhoU" evidence="9">
    <location>
        <begin position="125"/>
        <end position="209"/>
    </location>
</feature>
<reference evidence="10 11" key="1">
    <citation type="journal article" date="2011" name="J. Bacteriol.">
        <title>Genome sequence of Taylorella equigenitalis MCE9, the causative agent of contagious equine metritis.</title>
        <authorList>
            <person name="Hebert L."/>
            <person name="Moumen B."/>
            <person name="Duquesne F."/>
            <person name="Breuil M.F."/>
            <person name="Laugier C."/>
            <person name="Batto J.M."/>
            <person name="Renault P."/>
            <person name="Petry S."/>
        </authorList>
    </citation>
    <scope>NUCLEOTIDE SEQUENCE [LARGE SCALE GENOMIC DNA]</scope>
    <source>
        <strain evidence="10 11">MCE9</strain>
    </source>
</reference>
<dbReference type="FunFam" id="1.20.58.220:FF:000004">
    <property type="entry name" value="Phosphate-specific transport system accessory protein PhoU"/>
    <property type="match status" value="1"/>
</dbReference>
<dbReference type="InterPro" id="IPR028366">
    <property type="entry name" value="PhoU"/>
</dbReference>
<dbReference type="GO" id="GO:0045936">
    <property type="term" value="P:negative regulation of phosphate metabolic process"/>
    <property type="evidence" value="ECO:0007669"/>
    <property type="project" value="InterPro"/>
</dbReference>
<dbReference type="Proteomes" id="UP000007472">
    <property type="component" value="Chromosome"/>
</dbReference>
<evidence type="ECO:0000256" key="6">
    <source>
        <dbReference type="ARBA" id="ARBA00022592"/>
    </source>
</evidence>
<dbReference type="GO" id="GO:0030643">
    <property type="term" value="P:intracellular phosphate ion homeostasis"/>
    <property type="evidence" value="ECO:0007669"/>
    <property type="project" value="InterPro"/>
</dbReference>
<dbReference type="Gene3D" id="1.20.58.220">
    <property type="entry name" value="Phosphate transport system protein phou homolog 2, domain 2"/>
    <property type="match status" value="2"/>
</dbReference>
<accession>A0A654KIK8</accession>
<protein>
    <recommendedName>
        <fullName evidence="8">Phosphate-specific transport system accessory protein PhoU</fullName>
    </recommendedName>
</protein>
<dbReference type="EMBL" id="CP002456">
    <property type="protein sequence ID" value="ADU92252.1"/>
    <property type="molecule type" value="Genomic_DNA"/>
</dbReference>
<gene>
    <name evidence="10" type="ordered locus">TEQUI_1332</name>
</gene>
<evidence type="ECO:0000259" key="9">
    <source>
        <dbReference type="Pfam" id="PF01895"/>
    </source>
</evidence>
<evidence type="ECO:0000256" key="8">
    <source>
        <dbReference type="PIRNR" id="PIRNR003107"/>
    </source>
</evidence>
<dbReference type="KEGG" id="teq:TEQUI_1332"/>
<feature type="domain" description="PhoU" evidence="9">
    <location>
        <begin position="21"/>
        <end position="107"/>
    </location>
</feature>
<evidence type="ECO:0000313" key="11">
    <source>
        <dbReference type="Proteomes" id="UP000007472"/>
    </source>
</evidence>
<comment type="function">
    <text evidence="7 8">Plays a role in the regulation of phosphate uptake.</text>
</comment>
<evidence type="ECO:0000256" key="3">
    <source>
        <dbReference type="ARBA" id="ARBA00011738"/>
    </source>
</evidence>
<dbReference type="PIRSF" id="PIRSF003107">
    <property type="entry name" value="PhoU"/>
    <property type="match status" value="1"/>
</dbReference>
<dbReference type="GO" id="GO:0006817">
    <property type="term" value="P:phosphate ion transport"/>
    <property type="evidence" value="ECO:0007669"/>
    <property type="project" value="UniProtKB-KW"/>
</dbReference>
<evidence type="ECO:0000256" key="5">
    <source>
        <dbReference type="ARBA" id="ARBA00022490"/>
    </source>
</evidence>
<proteinExistence type="inferred from homology"/>
<dbReference type="GO" id="GO:0005737">
    <property type="term" value="C:cytoplasm"/>
    <property type="evidence" value="ECO:0007669"/>
    <property type="project" value="UniProtKB-SubCell"/>
</dbReference>
<dbReference type="AlphaFoldDB" id="A0A654KIK8"/>
<dbReference type="InterPro" id="IPR038078">
    <property type="entry name" value="PhoU-like_sf"/>
</dbReference>
<name>A0A654KIK8_TAYEM</name>
<evidence type="ECO:0000313" key="10">
    <source>
        <dbReference type="EMBL" id="ADU92252.1"/>
    </source>
</evidence>
<comment type="similarity">
    <text evidence="2 8">Belongs to the PhoU family.</text>
</comment>
<keyword evidence="5 8" id="KW-0963">Cytoplasm</keyword>
<comment type="subunit">
    <text evidence="3 8">Homodimer.</text>
</comment>
<organism evidence="10 11">
    <name type="scientific">Taylorella equigenitalis (strain MCE9)</name>
    <dbReference type="NCBI Taxonomy" id="937774"/>
    <lineage>
        <taxon>Bacteria</taxon>
        <taxon>Pseudomonadati</taxon>
        <taxon>Pseudomonadota</taxon>
        <taxon>Betaproteobacteria</taxon>
        <taxon>Burkholderiales</taxon>
        <taxon>Alcaligenaceae</taxon>
        <taxon>Taylorella</taxon>
    </lineage>
</organism>
<evidence type="ECO:0000256" key="2">
    <source>
        <dbReference type="ARBA" id="ARBA00008107"/>
    </source>
</evidence>
<dbReference type="Pfam" id="PF01895">
    <property type="entry name" value="PhoU"/>
    <property type="match status" value="2"/>
</dbReference>
<dbReference type="NCBIfam" id="TIGR02135">
    <property type="entry name" value="phoU_full"/>
    <property type="match status" value="1"/>
</dbReference>
<comment type="subcellular location">
    <subcellularLocation>
        <location evidence="1 8">Cytoplasm</location>
    </subcellularLocation>
</comment>
<keyword evidence="4 8" id="KW-0813">Transport</keyword>
<dbReference type="SUPFAM" id="SSF109755">
    <property type="entry name" value="PhoU-like"/>
    <property type="match status" value="1"/>
</dbReference>
<dbReference type="InterPro" id="IPR026022">
    <property type="entry name" value="PhoU_dom"/>
</dbReference>
<dbReference type="PANTHER" id="PTHR42930">
    <property type="entry name" value="PHOSPHATE-SPECIFIC TRANSPORT SYSTEM ACCESSORY PROTEIN PHOU"/>
    <property type="match status" value="1"/>
</dbReference>
<keyword evidence="6 8" id="KW-0592">Phosphate transport</keyword>
<evidence type="ECO:0000256" key="7">
    <source>
        <dbReference type="ARBA" id="ARBA00056181"/>
    </source>
</evidence>
<dbReference type="PANTHER" id="PTHR42930:SF3">
    <property type="entry name" value="PHOSPHATE-SPECIFIC TRANSPORT SYSTEM ACCESSORY PROTEIN PHOU"/>
    <property type="match status" value="1"/>
</dbReference>
<evidence type="ECO:0000256" key="4">
    <source>
        <dbReference type="ARBA" id="ARBA00022448"/>
    </source>
</evidence>
<evidence type="ECO:0000256" key="1">
    <source>
        <dbReference type="ARBA" id="ARBA00004496"/>
    </source>
</evidence>
<sequence>MTEHTLKKFDQDIESIRTGFIRMGGIVESIVKDALVVIDSGDLETIERVLQSEKEVNALEKQLDKQIAEGIAVHQPTAIDLRFMVSNLKMITDLERIGDEGEKIVKIARKLHESGVRYEPLVDMRHMGILVLQMIDNAFEAYSRSDVVKAAEVVRADKMVDKEWKNLLRTLSSFLIEDPRRTTEFIDHIFIARSLERIGDHVKNIAERVIYLVQGEDVRHEGAKYAELVAKGEAEQE</sequence>